<proteinExistence type="predicted"/>
<keyword evidence="1" id="KW-1133">Transmembrane helix</keyword>
<sequence>MTDPIPQETVINLRPASGGTELAPRPVAAGKIALATGSGVLALAVLGGAAVALFNVALTTVTLVAFATALLAVIVLLPALMMALNAGRIRAKETVARAMPLETLILQRKQFETLITAKGRQLAEANGHLEDFRRLIDTNRADMDATDIARWENDLQVSRAAFARAQTHLADLRTDLGEFDRQIKKARIDTQLAQAKGNVASALQQANLSAEDRHVTESALSEIARRAGRNAALLDEALAAGEQGRARGAGA</sequence>
<gene>
    <name evidence="2" type="ORF">ORD21_00105</name>
</gene>
<dbReference type="Proteomes" id="UP001276150">
    <property type="component" value="Unassembled WGS sequence"/>
</dbReference>
<accession>A0ABU4DKQ5</accession>
<evidence type="ECO:0000313" key="2">
    <source>
        <dbReference type="EMBL" id="MDV6373005.1"/>
    </source>
</evidence>
<reference evidence="2 3" key="1">
    <citation type="submission" date="2022-11" db="EMBL/GenBank/DDBJ databases">
        <title>Deinococcus ZS9-10, Low Temperature and Draught-tolerating, UV-resistant Bacteria from Continental Antarctica.</title>
        <authorList>
            <person name="Cheng L."/>
        </authorList>
    </citation>
    <scope>NUCLEOTIDE SEQUENCE [LARGE SCALE GENOMIC DNA]</scope>
    <source>
        <strain evidence="2 3">ZS9-10</strain>
    </source>
</reference>
<comment type="caution">
    <text evidence="2">The sequence shown here is derived from an EMBL/GenBank/DDBJ whole genome shotgun (WGS) entry which is preliminary data.</text>
</comment>
<organism evidence="2 3">
    <name type="scientific">Deinococcus arenicola</name>
    <dbReference type="NCBI Taxonomy" id="2994950"/>
    <lineage>
        <taxon>Bacteria</taxon>
        <taxon>Thermotogati</taxon>
        <taxon>Deinococcota</taxon>
        <taxon>Deinococci</taxon>
        <taxon>Deinococcales</taxon>
        <taxon>Deinococcaceae</taxon>
        <taxon>Deinococcus</taxon>
    </lineage>
</organism>
<feature type="transmembrane region" description="Helical" evidence="1">
    <location>
        <begin position="63"/>
        <end position="84"/>
    </location>
</feature>
<keyword evidence="1" id="KW-0812">Transmembrane</keyword>
<feature type="transmembrane region" description="Helical" evidence="1">
    <location>
        <begin position="32"/>
        <end position="57"/>
    </location>
</feature>
<dbReference type="RefSeq" id="WP_317638306.1">
    <property type="nucleotide sequence ID" value="NZ_JAPMIV010000001.1"/>
</dbReference>
<evidence type="ECO:0000313" key="3">
    <source>
        <dbReference type="Proteomes" id="UP001276150"/>
    </source>
</evidence>
<dbReference type="EMBL" id="JAPMIV010000001">
    <property type="protein sequence ID" value="MDV6373005.1"/>
    <property type="molecule type" value="Genomic_DNA"/>
</dbReference>
<evidence type="ECO:0000256" key="1">
    <source>
        <dbReference type="SAM" id="Phobius"/>
    </source>
</evidence>
<name>A0ABU4DKQ5_9DEIO</name>
<protein>
    <submittedName>
        <fullName evidence="2">Uncharacterized protein</fullName>
    </submittedName>
</protein>
<keyword evidence="3" id="KW-1185">Reference proteome</keyword>
<keyword evidence="1" id="KW-0472">Membrane</keyword>